<accession>A0A268P1D1</accession>
<gene>
    <name evidence="1" type="ORF">CHH72_07670</name>
</gene>
<dbReference type="PANTHER" id="PTHR47271:SF2">
    <property type="entry name" value="ARGININE DEIMINASE"/>
    <property type="match status" value="1"/>
</dbReference>
<dbReference type="OMA" id="GRCSHAV"/>
<proteinExistence type="predicted"/>
<dbReference type="Proteomes" id="UP000216207">
    <property type="component" value="Unassembled WGS sequence"/>
</dbReference>
<organism evidence="1 2">
    <name type="scientific">Shouchella clausii</name>
    <name type="common">Alkalihalobacillus clausii</name>
    <dbReference type="NCBI Taxonomy" id="79880"/>
    <lineage>
        <taxon>Bacteria</taxon>
        <taxon>Bacillati</taxon>
        <taxon>Bacillota</taxon>
        <taxon>Bacilli</taxon>
        <taxon>Bacillales</taxon>
        <taxon>Bacillaceae</taxon>
        <taxon>Shouchella</taxon>
    </lineage>
</organism>
<dbReference type="SUPFAM" id="SSF55909">
    <property type="entry name" value="Pentein"/>
    <property type="match status" value="1"/>
</dbReference>
<evidence type="ECO:0008006" key="3">
    <source>
        <dbReference type="Google" id="ProtNLM"/>
    </source>
</evidence>
<protein>
    <recommendedName>
        <fullName evidence="3">N-dimethylarginine dimethylaminohydrolase</fullName>
    </recommendedName>
</protein>
<evidence type="ECO:0000313" key="2">
    <source>
        <dbReference type="Proteomes" id="UP000216207"/>
    </source>
</evidence>
<dbReference type="PANTHER" id="PTHR47271">
    <property type="entry name" value="ARGININE DEIMINASE"/>
    <property type="match status" value="1"/>
</dbReference>
<dbReference type="GO" id="GO:0016990">
    <property type="term" value="F:arginine deiminase activity"/>
    <property type="evidence" value="ECO:0007669"/>
    <property type="project" value="TreeGrafter"/>
</dbReference>
<name>A0A268P1D1_SHOCL</name>
<reference evidence="1 2" key="1">
    <citation type="submission" date="2017-07" db="EMBL/GenBank/DDBJ databases">
        <title>Isolation and whole genome analysis of endospore-forming bacteria from heroin.</title>
        <authorList>
            <person name="Kalinowski J."/>
            <person name="Ahrens B."/>
            <person name="Al-Dilaimi A."/>
            <person name="Winkler A."/>
            <person name="Wibberg D."/>
            <person name="Schleenbecker U."/>
            <person name="Ruckert C."/>
            <person name="Wolfel R."/>
            <person name="Grass G."/>
        </authorList>
    </citation>
    <scope>NUCLEOTIDE SEQUENCE [LARGE SCALE GENOMIC DNA]</scope>
    <source>
        <strain evidence="1 2">7539</strain>
    </source>
</reference>
<dbReference type="EMBL" id="NPCC01000008">
    <property type="protein sequence ID" value="PAE89508.1"/>
    <property type="molecule type" value="Genomic_DNA"/>
</dbReference>
<dbReference type="GO" id="GO:0019546">
    <property type="term" value="P:L-arginine deiminase pathway"/>
    <property type="evidence" value="ECO:0007669"/>
    <property type="project" value="TreeGrafter"/>
</dbReference>
<comment type="caution">
    <text evidence="1">The sequence shown here is derived from an EMBL/GenBank/DDBJ whole genome shotgun (WGS) entry which is preliminary data.</text>
</comment>
<sequence length="280" mass="31439">MAKKPIQCENEYGLLKEVVVCEPTFMAIEEAINRTQRKYMDENINRDIASQQHQALVTAMEKEGIRVYSVPAHDHLPEQVFMRDSGFVIGTSLYVASLDREIRKGEERVLGEYLTKIGKPFAKASAGTVEGGDVVLANDEVYIGASGRTNKEGIEELRRLHPEKRIEMVSLDPDYLHLDCVFQPVSETQALIYREALSKKAVDMLAQRFSLIDVPKEEQFHLGVNVLSIGNKRVIALPMNENTNAQLQAHGFTIIEVDFSEIIKSGGSFRCVTMPLVRSN</sequence>
<dbReference type="AlphaFoldDB" id="A0A268P1D1"/>
<dbReference type="Pfam" id="PF19420">
    <property type="entry name" value="DDAH_eukar"/>
    <property type="match status" value="1"/>
</dbReference>
<evidence type="ECO:0000313" key="1">
    <source>
        <dbReference type="EMBL" id="PAE89508.1"/>
    </source>
</evidence>
<dbReference type="Gene3D" id="3.75.10.10">
    <property type="entry name" value="L-arginine/glycine Amidinotransferase, Chain A"/>
    <property type="match status" value="1"/>
</dbReference>
<dbReference type="RefSeq" id="WP_011247416.1">
    <property type="nucleotide sequence ID" value="NZ_BOQQ01000002.1"/>
</dbReference>